<feature type="signal peptide" evidence="8">
    <location>
        <begin position="1"/>
        <end position="18"/>
    </location>
</feature>
<evidence type="ECO:0000256" key="6">
    <source>
        <dbReference type="ARBA" id="ARBA00023002"/>
    </source>
</evidence>
<feature type="domain" description="Plant heme peroxidase family profile" evidence="9">
    <location>
        <begin position="127"/>
        <end position="334"/>
    </location>
</feature>
<dbReference type="PANTHER" id="PTHR31356:SF53">
    <property type="entry name" value="HEME PEROXIDASE"/>
    <property type="match status" value="1"/>
</dbReference>
<reference evidence="10" key="1">
    <citation type="journal article" date="2018" name="Genome Biol. Evol.">
        <title>Genomics and development of Lentinus tigrinus, a white-rot wood-decaying mushroom with dimorphic fruiting bodies.</title>
        <authorList>
            <person name="Wu B."/>
            <person name="Xu Z."/>
            <person name="Knudson A."/>
            <person name="Carlson A."/>
            <person name="Chen N."/>
            <person name="Kovaka S."/>
            <person name="LaButti K."/>
            <person name="Lipzen A."/>
            <person name="Pennachio C."/>
            <person name="Riley R."/>
            <person name="Schakwitz W."/>
            <person name="Umezawa K."/>
            <person name="Ohm R.A."/>
            <person name="Grigoriev I.V."/>
            <person name="Nagy L.G."/>
            <person name="Gibbons J."/>
            <person name="Hibbett D."/>
        </authorList>
    </citation>
    <scope>NUCLEOTIDE SEQUENCE [LARGE SCALE GENOMIC DNA]</scope>
    <source>
        <strain evidence="10">ALCF2SS1-6</strain>
    </source>
</reference>
<dbReference type="Pfam" id="PF00141">
    <property type="entry name" value="peroxidase"/>
    <property type="match status" value="1"/>
</dbReference>
<evidence type="ECO:0000256" key="7">
    <source>
        <dbReference type="ARBA" id="ARBA00023004"/>
    </source>
</evidence>
<evidence type="ECO:0000256" key="3">
    <source>
        <dbReference type="ARBA" id="ARBA00022559"/>
    </source>
</evidence>
<dbReference type="SUPFAM" id="SSF48113">
    <property type="entry name" value="Heme-dependent peroxidases"/>
    <property type="match status" value="1"/>
</dbReference>
<evidence type="ECO:0000256" key="4">
    <source>
        <dbReference type="ARBA" id="ARBA00022617"/>
    </source>
</evidence>
<evidence type="ECO:0000256" key="1">
    <source>
        <dbReference type="ARBA" id="ARBA00003917"/>
    </source>
</evidence>
<keyword evidence="6 8" id="KW-0560">Oxidoreductase</keyword>
<dbReference type="GO" id="GO:0046872">
    <property type="term" value="F:metal ion binding"/>
    <property type="evidence" value="ECO:0007669"/>
    <property type="project" value="UniProtKB-UniRule"/>
</dbReference>
<keyword evidence="3 8" id="KW-0575">Peroxidase</keyword>
<evidence type="ECO:0000256" key="8">
    <source>
        <dbReference type="RuleBase" id="RU363051"/>
    </source>
</evidence>
<dbReference type="GO" id="GO:0042744">
    <property type="term" value="P:hydrogen peroxide catabolic process"/>
    <property type="evidence" value="ECO:0007669"/>
    <property type="project" value="TreeGrafter"/>
</dbReference>
<keyword evidence="7" id="KW-0408">Iron</keyword>
<dbReference type="GO" id="GO:0004601">
    <property type="term" value="F:peroxidase activity"/>
    <property type="evidence" value="ECO:0007669"/>
    <property type="project" value="UniProtKB-KW"/>
</dbReference>
<dbReference type="PROSITE" id="PS50873">
    <property type="entry name" value="PEROXIDASE_4"/>
    <property type="match status" value="1"/>
</dbReference>
<dbReference type="Gene3D" id="1.10.520.10">
    <property type="match status" value="1"/>
</dbReference>
<evidence type="ECO:0000259" key="9">
    <source>
        <dbReference type="PROSITE" id="PS50873"/>
    </source>
</evidence>
<evidence type="ECO:0000256" key="5">
    <source>
        <dbReference type="ARBA" id="ARBA00022723"/>
    </source>
</evidence>
<dbReference type="AlphaFoldDB" id="A0A5C2RYK1"/>
<dbReference type="PRINTS" id="PR00458">
    <property type="entry name" value="PEROXIDASE"/>
</dbReference>
<feature type="chain" id="PRO_5023141590" description="Peroxidase" evidence="8">
    <location>
        <begin position="19"/>
        <end position="548"/>
    </location>
</feature>
<organism evidence="10 11">
    <name type="scientific">Lentinus tigrinus ALCF2SS1-6</name>
    <dbReference type="NCBI Taxonomy" id="1328759"/>
    <lineage>
        <taxon>Eukaryota</taxon>
        <taxon>Fungi</taxon>
        <taxon>Dikarya</taxon>
        <taxon>Basidiomycota</taxon>
        <taxon>Agaricomycotina</taxon>
        <taxon>Agaricomycetes</taxon>
        <taxon>Polyporales</taxon>
        <taxon>Polyporaceae</taxon>
        <taxon>Lentinus</taxon>
    </lineage>
</organism>
<keyword evidence="5" id="KW-0479">Metal-binding</keyword>
<sequence>MFSKTRLSSLLFLSLVSAYTWPDPKLDELESQIYDLFGYNFNAFPGFPTAVNPCTLDFFDTGAANKNRSNAADWIRTAYHDMATYNTADGTGGLDGSIQYEQDRAENVGDGFNNTIRFFQTSLSRYLSVADSIAIAAKIAIEVCGGPDIPFRGGRIDATGPNNPGVPEPQQDLASHTAAFKRQGFNPTEMITLVACGHSFGGVQHSAFPDTVPLDDGLDDESLPFDSTPFTFDNTIAVEYIQGTTRNPLVVGANDTTNSDKRIFASDGNVTMKGFAEDPESFKTACASQFANMLNQVPSDVQLSEVIEPLPVKPQLPFLLFTGDGTLQFSGQIRFWNMSESSSRTIKLLWADRSGNTDASYTGVLSHASNWAGTNKAGQTTALWYKIGSLNQTQPEIDIDEETGISKFWFEVDEGDGSAVRTEDQNGAAFVLQDAVMLADSTCNNGTLVHIDIAVRSDANPSRVYVEYDVQVPNGPGTIITVDTADAALLQKGVSSTYDLWTVDLPKTAISTTLKAAVNIAADIGGNKVTTSYFRPFVGGQIGYKRCA</sequence>
<gene>
    <name evidence="10" type="ORF">L227DRAFT_603182</name>
</gene>
<dbReference type="InterPro" id="IPR010255">
    <property type="entry name" value="Haem_peroxidase_sf"/>
</dbReference>
<keyword evidence="4" id="KW-0349">Heme</keyword>
<keyword evidence="8" id="KW-0732">Signal</keyword>
<dbReference type="EMBL" id="ML122290">
    <property type="protein sequence ID" value="RPD56155.1"/>
    <property type="molecule type" value="Genomic_DNA"/>
</dbReference>
<dbReference type="PRINTS" id="PR00459">
    <property type="entry name" value="ASPEROXIDASE"/>
</dbReference>
<dbReference type="InterPro" id="IPR002207">
    <property type="entry name" value="Peroxidase_I"/>
</dbReference>
<comment type="similarity">
    <text evidence="2">Belongs to the peroxidase family. Cytochrome c peroxidase subfamily.</text>
</comment>
<dbReference type="GO" id="GO:0034599">
    <property type="term" value="P:cellular response to oxidative stress"/>
    <property type="evidence" value="ECO:0007669"/>
    <property type="project" value="InterPro"/>
</dbReference>
<evidence type="ECO:0000313" key="11">
    <source>
        <dbReference type="Proteomes" id="UP000313359"/>
    </source>
</evidence>
<proteinExistence type="inferred from homology"/>
<evidence type="ECO:0000313" key="10">
    <source>
        <dbReference type="EMBL" id="RPD56155.1"/>
    </source>
</evidence>
<dbReference type="Proteomes" id="UP000313359">
    <property type="component" value="Unassembled WGS sequence"/>
</dbReference>
<dbReference type="InterPro" id="IPR044831">
    <property type="entry name" value="Ccp1-like"/>
</dbReference>
<dbReference type="PANTHER" id="PTHR31356">
    <property type="entry name" value="THYLAKOID LUMENAL 29 KDA PROTEIN, CHLOROPLASTIC-RELATED"/>
    <property type="match status" value="1"/>
</dbReference>
<name>A0A5C2RYK1_9APHY</name>
<keyword evidence="11" id="KW-1185">Reference proteome</keyword>
<dbReference type="Gene3D" id="1.10.420.10">
    <property type="entry name" value="Peroxidase, domain 2"/>
    <property type="match status" value="1"/>
</dbReference>
<evidence type="ECO:0000256" key="2">
    <source>
        <dbReference type="ARBA" id="ARBA00005997"/>
    </source>
</evidence>
<accession>A0A5C2RYK1</accession>
<dbReference type="STRING" id="1328759.A0A5C2RYK1"/>
<dbReference type="InterPro" id="IPR002016">
    <property type="entry name" value="Haem_peroxidase"/>
</dbReference>
<protein>
    <recommendedName>
        <fullName evidence="8">Peroxidase</fullName>
        <ecNumber evidence="8">1.11.1.-</ecNumber>
    </recommendedName>
</protein>
<dbReference type="GO" id="GO:0000302">
    <property type="term" value="P:response to reactive oxygen species"/>
    <property type="evidence" value="ECO:0007669"/>
    <property type="project" value="TreeGrafter"/>
</dbReference>
<dbReference type="GO" id="GO:0020037">
    <property type="term" value="F:heme binding"/>
    <property type="evidence" value="ECO:0007669"/>
    <property type="project" value="UniProtKB-UniRule"/>
</dbReference>
<dbReference type="EC" id="1.11.1.-" evidence="8"/>
<comment type="function">
    <text evidence="1">Destroys radicals which are normally produced within the cells and which are toxic to biological systems.</text>
</comment>
<dbReference type="OrthoDB" id="2144714at2759"/>